<evidence type="ECO:0000313" key="1">
    <source>
        <dbReference type="EMBL" id="NPT54597.1"/>
    </source>
</evidence>
<dbReference type="Pfam" id="PF05930">
    <property type="entry name" value="Phage_AlpA"/>
    <property type="match status" value="1"/>
</dbReference>
<dbReference type="InterPro" id="IPR010260">
    <property type="entry name" value="AlpA"/>
</dbReference>
<name>A0A972SH67_9BURK</name>
<dbReference type="AlphaFoldDB" id="A0A972SH67"/>
<proteinExistence type="predicted"/>
<dbReference type="EMBL" id="WOEZ01000042">
    <property type="protein sequence ID" value="NPT54597.1"/>
    <property type="molecule type" value="Genomic_DNA"/>
</dbReference>
<reference evidence="1 2" key="1">
    <citation type="submission" date="2019-11" db="EMBL/GenBank/DDBJ databases">
        <title>Metabolism of dissolved organic matter in forest soils.</title>
        <authorList>
            <person name="Cyle K.T."/>
            <person name="Wilhelm R.C."/>
            <person name="Martinez C.E."/>
        </authorList>
    </citation>
    <scope>NUCLEOTIDE SEQUENCE [LARGE SCALE GENOMIC DNA]</scope>
    <source>
        <strain evidence="1 2">5N</strain>
    </source>
</reference>
<organism evidence="1 2">
    <name type="scientific">Paraburkholderia elongata</name>
    <dbReference type="NCBI Taxonomy" id="2675747"/>
    <lineage>
        <taxon>Bacteria</taxon>
        <taxon>Pseudomonadati</taxon>
        <taxon>Pseudomonadota</taxon>
        <taxon>Betaproteobacteria</taxon>
        <taxon>Burkholderiales</taxon>
        <taxon>Burkholderiaceae</taxon>
        <taxon>Paraburkholderia</taxon>
    </lineage>
</organism>
<dbReference type="RefSeq" id="WP_172162195.1">
    <property type="nucleotide sequence ID" value="NZ_WOEZ01000042.1"/>
</dbReference>
<protein>
    <submittedName>
        <fullName evidence="1">AlpA family phage regulatory protein</fullName>
    </submittedName>
</protein>
<dbReference type="Proteomes" id="UP000655523">
    <property type="component" value="Unassembled WGS sequence"/>
</dbReference>
<gene>
    <name evidence="1" type="ORF">GNZ13_08245</name>
</gene>
<dbReference type="Gene3D" id="1.10.238.160">
    <property type="match status" value="1"/>
</dbReference>
<keyword evidence="2" id="KW-1185">Reference proteome</keyword>
<accession>A0A972SH67</accession>
<evidence type="ECO:0000313" key="2">
    <source>
        <dbReference type="Proteomes" id="UP000655523"/>
    </source>
</evidence>
<comment type="caution">
    <text evidence="1">The sequence shown here is derived from an EMBL/GenBank/DDBJ whole genome shotgun (WGS) entry which is preliminary data.</text>
</comment>
<sequence>MQTQHDALLRLPEVLALIPVSRATWYAGVKSGRYPQAVSLGPRCVAWKASDIQRLVSQGVPLAAKECTGNAGSEDRRVAA</sequence>